<dbReference type="Gene3D" id="3.40.190.10">
    <property type="entry name" value="Periplasmic binding protein-like II"/>
    <property type="match status" value="2"/>
</dbReference>
<gene>
    <name evidence="2" type="ORF">DJ69_11055</name>
</gene>
<dbReference type="RefSeq" id="WP_099255674.1">
    <property type="nucleotide sequence ID" value="NZ_NHOA01000088.1"/>
</dbReference>
<reference evidence="2 3" key="1">
    <citation type="journal article" date="2014" name="Front. Microbiol.">
        <title>Population and genomic analysis of the genus Halorubrum.</title>
        <authorList>
            <person name="Fullmer M.S."/>
            <person name="Soucy S.M."/>
            <person name="Swithers K.S."/>
            <person name="Makkay A.M."/>
            <person name="Wheeler R."/>
            <person name="Ventosa A."/>
            <person name="Gogarten J.P."/>
            <person name="Papke R.T."/>
        </authorList>
    </citation>
    <scope>NUCLEOTIDE SEQUENCE [LARGE SCALE GENOMIC DNA]</scope>
    <source>
        <strain evidence="2 3">C49</strain>
    </source>
</reference>
<organism evidence="2 3">
    <name type="scientific">Halorubrum persicum</name>
    <dbReference type="NCBI Taxonomy" id="1383844"/>
    <lineage>
        <taxon>Archaea</taxon>
        <taxon>Methanobacteriati</taxon>
        <taxon>Methanobacteriota</taxon>
        <taxon>Stenosarchaea group</taxon>
        <taxon>Halobacteria</taxon>
        <taxon>Halobacteriales</taxon>
        <taxon>Haloferacaceae</taxon>
        <taxon>Halorubrum</taxon>
    </lineage>
</organism>
<evidence type="ECO:0000313" key="2">
    <source>
        <dbReference type="EMBL" id="PHQ38559.1"/>
    </source>
</evidence>
<dbReference type="PANTHER" id="PTHR35841">
    <property type="entry name" value="PHOSPHONATES-BINDING PERIPLASMIC PROTEIN"/>
    <property type="match status" value="1"/>
</dbReference>
<evidence type="ECO:0000256" key="1">
    <source>
        <dbReference type="SAM" id="MobiDB-lite"/>
    </source>
</evidence>
<dbReference type="EMBL" id="NHOA01000088">
    <property type="protein sequence ID" value="PHQ38559.1"/>
    <property type="molecule type" value="Genomic_DNA"/>
</dbReference>
<dbReference type="PROSITE" id="PS51257">
    <property type="entry name" value="PROKAR_LIPOPROTEIN"/>
    <property type="match status" value="1"/>
</dbReference>
<accession>A0A2G1WI75</accession>
<evidence type="ECO:0000313" key="3">
    <source>
        <dbReference type="Proteomes" id="UP000222824"/>
    </source>
</evidence>
<proteinExistence type="predicted"/>
<dbReference type="CDD" id="cd01071">
    <property type="entry name" value="PBP2_PhnD_like"/>
    <property type="match status" value="1"/>
</dbReference>
<feature type="region of interest" description="Disordered" evidence="1">
    <location>
        <begin position="22"/>
        <end position="41"/>
    </location>
</feature>
<dbReference type="Proteomes" id="UP000222824">
    <property type="component" value="Unassembled WGS sequence"/>
</dbReference>
<dbReference type="PANTHER" id="PTHR35841:SF1">
    <property type="entry name" value="PHOSPHONATES-BINDING PERIPLASMIC PROTEIN"/>
    <property type="match status" value="1"/>
</dbReference>
<dbReference type="SUPFAM" id="SSF53850">
    <property type="entry name" value="Periplasmic binding protein-like II"/>
    <property type="match status" value="1"/>
</dbReference>
<dbReference type="OrthoDB" id="146127at2157"/>
<keyword evidence="3" id="KW-1185">Reference proteome</keyword>
<sequence length="311" mass="33699">MRRRTYLATVGSFGTATVAGCLQGNTGEPKPNNATQEPESEAGAVSEWANGNIEFGLPPFQDAEELQDEYAPVFEWLKDGFEGVDSVKGVTTTSYSTVVESVVGGHTEIANLSPIIYTLAADEGIHPLVINWSHGSDAYHGYIATRSDTGIETLSDLKRTTIAMVDPLSTSGGLFPRYMLAEAGLDAGDIDTEPEDFDIEWAFGHGAALEALEGGHVDAAAYGDFQHPDGEEIVKIAESEPIPFDPLVAKPDTPEEVREELIERLLDTPEEALEDHRIDQFGEVEPGTYDPVRDVAREMGVEVEDLEQDEG</sequence>
<dbReference type="AlphaFoldDB" id="A0A2G1WI75"/>
<dbReference type="Pfam" id="PF12974">
    <property type="entry name" value="Phosphonate-bd"/>
    <property type="match status" value="1"/>
</dbReference>
<name>A0A2G1WI75_9EURY</name>
<comment type="caution">
    <text evidence="2">The sequence shown here is derived from an EMBL/GenBank/DDBJ whole genome shotgun (WGS) entry which is preliminary data.</text>
</comment>
<protein>
    <submittedName>
        <fullName evidence="2">Phosphonate ABC transporter substrate-binding protein</fullName>
    </submittedName>
</protein>